<proteinExistence type="predicted"/>
<accession>A0A820YV64</accession>
<feature type="compositionally biased region" description="Low complexity" evidence="1">
    <location>
        <begin position="21"/>
        <end position="41"/>
    </location>
</feature>
<organism evidence="2 3">
    <name type="scientific">Rotaria socialis</name>
    <dbReference type="NCBI Taxonomy" id="392032"/>
    <lineage>
        <taxon>Eukaryota</taxon>
        <taxon>Metazoa</taxon>
        <taxon>Spiralia</taxon>
        <taxon>Gnathifera</taxon>
        <taxon>Rotifera</taxon>
        <taxon>Eurotatoria</taxon>
        <taxon>Bdelloidea</taxon>
        <taxon>Philodinida</taxon>
        <taxon>Philodinidae</taxon>
        <taxon>Rotaria</taxon>
    </lineage>
</organism>
<protein>
    <submittedName>
        <fullName evidence="2">Uncharacterized protein</fullName>
    </submittedName>
</protein>
<evidence type="ECO:0000313" key="3">
    <source>
        <dbReference type="Proteomes" id="UP000663848"/>
    </source>
</evidence>
<dbReference type="EMBL" id="CAJOBR010000848">
    <property type="protein sequence ID" value="CAF4553215.1"/>
    <property type="molecule type" value="Genomic_DNA"/>
</dbReference>
<dbReference type="AlphaFoldDB" id="A0A820YV64"/>
<sequence length="79" mass="8383">MVSFFFYGTLASNLKPTVTSAQQHQSSSSSISSLSSTSNVSLTNPPPGVNHSPYSVTSSIDDDPTVESTRLKLAHRLAI</sequence>
<dbReference type="Proteomes" id="UP000663848">
    <property type="component" value="Unassembled WGS sequence"/>
</dbReference>
<name>A0A820YV64_9BILA</name>
<evidence type="ECO:0000256" key="1">
    <source>
        <dbReference type="SAM" id="MobiDB-lite"/>
    </source>
</evidence>
<reference evidence="2" key="1">
    <citation type="submission" date="2021-02" db="EMBL/GenBank/DDBJ databases">
        <authorList>
            <person name="Nowell W R."/>
        </authorList>
    </citation>
    <scope>NUCLEOTIDE SEQUENCE</scope>
</reference>
<evidence type="ECO:0000313" key="2">
    <source>
        <dbReference type="EMBL" id="CAF4553215.1"/>
    </source>
</evidence>
<feature type="region of interest" description="Disordered" evidence="1">
    <location>
        <begin position="21"/>
        <end position="64"/>
    </location>
</feature>
<comment type="caution">
    <text evidence="2">The sequence shown here is derived from an EMBL/GenBank/DDBJ whole genome shotgun (WGS) entry which is preliminary data.</text>
</comment>
<gene>
    <name evidence="2" type="ORF">QYT958_LOCUS8458</name>
</gene>